<feature type="transmembrane region" description="Helical" evidence="1">
    <location>
        <begin position="28"/>
        <end position="45"/>
    </location>
</feature>
<keyword evidence="1" id="KW-0812">Transmembrane</keyword>
<keyword evidence="3" id="KW-1185">Reference proteome</keyword>
<name>A0A840YHM2_9SPHN</name>
<sequence length="51" mass="5278">MAGGCFLSLAIMLGVAIGFTQGQASLGFVIGLGVGLVLALGTWLIDRRRTR</sequence>
<dbReference type="EMBL" id="JACIJF010000008">
    <property type="protein sequence ID" value="MBB5711509.1"/>
    <property type="molecule type" value="Genomic_DNA"/>
</dbReference>
<evidence type="ECO:0000256" key="1">
    <source>
        <dbReference type="SAM" id="Phobius"/>
    </source>
</evidence>
<dbReference type="Proteomes" id="UP000527143">
    <property type="component" value="Unassembled WGS sequence"/>
</dbReference>
<organism evidence="2 3">
    <name type="scientific">Sphingomonas xinjiangensis</name>
    <dbReference type="NCBI Taxonomy" id="643568"/>
    <lineage>
        <taxon>Bacteria</taxon>
        <taxon>Pseudomonadati</taxon>
        <taxon>Pseudomonadota</taxon>
        <taxon>Alphaproteobacteria</taxon>
        <taxon>Sphingomonadales</taxon>
        <taxon>Sphingomonadaceae</taxon>
        <taxon>Sphingomonas</taxon>
    </lineage>
</organism>
<proteinExistence type="predicted"/>
<keyword evidence="1" id="KW-1133">Transmembrane helix</keyword>
<protein>
    <submittedName>
        <fullName evidence="2">Uncharacterized protein</fullName>
    </submittedName>
</protein>
<accession>A0A840YHM2</accession>
<evidence type="ECO:0000313" key="2">
    <source>
        <dbReference type="EMBL" id="MBB5711509.1"/>
    </source>
</evidence>
<gene>
    <name evidence="2" type="ORF">FHT02_002755</name>
</gene>
<keyword evidence="1" id="KW-0472">Membrane</keyword>
<comment type="caution">
    <text evidence="2">The sequence shown here is derived from an EMBL/GenBank/DDBJ whole genome shotgun (WGS) entry which is preliminary data.</text>
</comment>
<dbReference type="AlphaFoldDB" id="A0A840YHM2"/>
<reference evidence="2 3" key="1">
    <citation type="submission" date="2020-08" db="EMBL/GenBank/DDBJ databases">
        <title>Genomic Encyclopedia of Type Strains, Phase IV (KMG-IV): sequencing the most valuable type-strain genomes for metagenomic binning, comparative biology and taxonomic classification.</title>
        <authorList>
            <person name="Goeker M."/>
        </authorList>
    </citation>
    <scope>NUCLEOTIDE SEQUENCE [LARGE SCALE GENOMIC DNA]</scope>
    <source>
        <strain evidence="2 3">DSM 26736</strain>
    </source>
</reference>
<evidence type="ECO:0000313" key="3">
    <source>
        <dbReference type="Proteomes" id="UP000527143"/>
    </source>
</evidence>